<dbReference type="OrthoDB" id="540537at2"/>
<dbReference type="HOGENOM" id="CLU_151800_0_0_3"/>
<sequence length="110" mass="12501">MDEIRDLYALLAPIGQLTGNGQLRETVSERRNRKGEDVAFWYLSPELVKKFKLSESTQEAVIADDPTAIDWVRLRFGGEVKTIKLDINQLRQNAMELPPGPTVRDISVFN</sequence>
<protein>
    <submittedName>
        <fullName evidence="1">Uncharacterized protein</fullName>
    </submittedName>
</protein>
<gene>
    <name evidence="1" type="ordered locus">P9211_09211</name>
</gene>
<dbReference type="eggNOG" id="ENOG502ZR6E">
    <property type="taxonomic scope" value="Bacteria"/>
</dbReference>
<accession>A9BAJ0</accession>
<keyword evidence="2" id="KW-1185">Reference proteome</keyword>
<dbReference type="EMBL" id="CP000878">
    <property type="protein sequence ID" value="ABX08852.1"/>
    <property type="molecule type" value="Genomic_DNA"/>
</dbReference>
<organism evidence="1 2">
    <name type="scientific">Prochlorococcus marinus (strain MIT 9211)</name>
    <dbReference type="NCBI Taxonomy" id="93059"/>
    <lineage>
        <taxon>Bacteria</taxon>
        <taxon>Bacillati</taxon>
        <taxon>Cyanobacteriota</taxon>
        <taxon>Cyanophyceae</taxon>
        <taxon>Synechococcales</taxon>
        <taxon>Prochlorococcaceae</taxon>
        <taxon>Prochlorococcus</taxon>
    </lineage>
</organism>
<evidence type="ECO:0000313" key="2">
    <source>
        <dbReference type="Proteomes" id="UP000000788"/>
    </source>
</evidence>
<evidence type="ECO:0000313" key="1">
    <source>
        <dbReference type="EMBL" id="ABX08852.1"/>
    </source>
</evidence>
<dbReference type="STRING" id="93059.P9211_09211"/>
<dbReference type="KEGG" id="pmj:P9211_09211"/>
<dbReference type="AlphaFoldDB" id="A9BAJ0"/>
<dbReference type="Proteomes" id="UP000000788">
    <property type="component" value="Chromosome"/>
</dbReference>
<reference evidence="1 2" key="1">
    <citation type="journal article" date="2007" name="PLoS Genet.">
        <title>Patterns and implications of gene gain and loss in the evolution of Prochlorococcus.</title>
        <authorList>
            <person name="Kettler G.C."/>
            <person name="Martiny A.C."/>
            <person name="Huang K."/>
            <person name="Zucker J."/>
            <person name="Coleman M.L."/>
            <person name="Rodrigue S."/>
            <person name="Chen F."/>
            <person name="Lapidus A."/>
            <person name="Ferriera S."/>
            <person name="Johnson J."/>
            <person name="Steglich C."/>
            <person name="Church G.M."/>
            <person name="Richardson P."/>
            <person name="Chisholm S.W."/>
        </authorList>
    </citation>
    <scope>NUCLEOTIDE SEQUENCE [LARGE SCALE GENOMIC DNA]</scope>
    <source>
        <strain evidence="2">MIT 9211</strain>
    </source>
</reference>
<proteinExistence type="predicted"/>
<name>A9BAJ0_PROM4</name>